<protein>
    <recommendedName>
        <fullName evidence="4">VDE lipocalin domain-containing protein</fullName>
    </recommendedName>
</protein>
<organism evidence="2 3">
    <name type="scientific">Durusdinium trenchii</name>
    <dbReference type="NCBI Taxonomy" id="1381693"/>
    <lineage>
        <taxon>Eukaryota</taxon>
        <taxon>Sar</taxon>
        <taxon>Alveolata</taxon>
        <taxon>Dinophyceae</taxon>
        <taxon>Suessiales</taxon>
        <taxon>Symbiodiniaceae</taxon>
        <taxon>Durusdinium</taxon>
    </lineage>
</organism>
<feature type="chain" id="PRO_5047475496" description="VDE lipocalin domain-containing protein" evidence="1">
    <location>
        <begin position="17"/>
        <end position="334"/>
    </location>
</feature>
<dbReference type="Proteomes" id="UP001642484">
    <property type="component" value="Unassembled WGS sequence"/>
</dbReference>
<accession>A0ABP0P2D6</accession>
<feature type="signal peptide" evidence="1">
    <location>
        <begin position="1"/>
        <end position="16"/>
    </location>
</feature>
<name>A0ABP0P2D6_9DINO</name>
<evidence type="ECO:0000313" key="3">
    <source>
        <dbReference type="Proteomes" id="UP001642484"/>
    </source>
</evidence>
<evidence type="ECO:0008006" key="4">
    <source>
        <dbReference type="Google" id="ProtNLM"/>
    </source>
</evidence>
<sequence length="334" mass="35579">MLARVLASVALVPALGMKCPGSKSFLHAWAKLEALADTSCQDVMEEIKARVNGDWHDPHNGGTYSLVSESSMELDLERVTGNPAEGILGPFLKHLAGEFGIAATDKMIFTFSDFPGSHPSCGIHACSESQVFSLKDFSTNYCNLRNLYCGSEEGCKPVKHDFNNSEVSLDKARFAGKDKSACIVTGKETPMLRAQVDLLGDTVDDTLSCISSNCPLDAVTLSPSPSCVLGNCTSNLAKCLFSSSCRQGVMCELGCTEPLAKTEDAVHFASLMECMRVHCPGFPPSKSCAALHCAVEAGSCAVHSKCRETLECADKCVPGKYTAALSAMPREAVI</sequence>
<reference evidence="2 3" key="1">
    <citation type="submission" date="2024-02" db="EMBL/GenBank/DDBJ databases">
        <authorList>
            <person name="Chen Y."/>
            <person name="Shah S."/>
            <person name="Dougan E. K."/>
            <person name="Thang M."/>
            <person name="Chan C."/>
        </authorList>
    </citation>
    <scope>NUCLEOTIDE SEQUENCE [LARGE SCALE GENOMIC DNA]</scope>
</reference>
<gene>
    <name evidence="2" type="ORF">CCMP2556_LOCUS34331</name>
</gene>
<comment type="caution">
    <text evidence="2">The sequence shown here is derived from an EMBL/GenBank/DDBJ whole genome shotgun (WGS) entry which is preliminary data.</text>
</comment>
<dbReference type="EMBL" id="CAXAMN010022472">
    <property type="protein sequence ID" value="CAK9069813.1"/>
    <property type="molecule type" value="Genomic_DNA"/>
</dbReference>
<evidence type="ECO:0000313" key="2">
    <source>
        <dbReference type="EMBL" id="CAK9069813.1"/>
    </source>
</evidence>
<evidence type="ECO:0000256" key="1">
    <source>
        <dbReference type="SAM" id="SignalP"/>
    </source>
</evidence>
<keyword evidence="3" id="KW-1185">Reference proteome</keyword>
<keyword evidence="1" id="KW-0732">Signal</keyword>
<proteinExistence type="predicted"/>